<feature type="transmembrane region" description="Helical" evidence="1">
    <location>
        <begin position="233"/>
        <end position="254"/>
    </location>
</feature>
<dbReference type="OrthoDB" id="6623990at2"/>
<dbReference type="PANTHER" id="PTHR37312:SF1">
    <property type="entry name" value="MEMBRANE-BOUND ACYLTRANSFERASE YKRP-RELATED"/>
    <property type="match status" value="1"/>
</dbReference>
<feature type="transmembrane region" description="Helical" evidence="1">
    <location>
        <begin position="266"/>
        <end position="287"/>
    </location>
</feature>
<evidence type="ECO:0000256" key="1">
    <source>
        <dbReference type="SAM" id="Phobius"/>
    </source>
</evidence>
<dbReference type="RefSeq" id="WP_063184671.1">
    <property type="nucleotide sequence ID" value="NZ_LQRA01000070.1"/>
</dbReference>
<dbReference type="STRING" id="1007103.GCA_000213315_03593"/>
<feature type="transmembrane region" description="Helical" evidence="1">
    <location>
        <begin position="103"/>
        <end position="123"/>
    </location>
</feature>
<dbReference type="PANTHER" id="PTHR37312">
    <property type="entry name" value="MEMBRANE-BOUND ACYLTRANSFERASE YKRP-RELATED"/>
    <property type="match status" value="1"/>
</dbReference>
<dbReference type="AlphaFoldDB" id="A0A163W5I1"/>
<reference evidence="3" key="1">
    <citation type="submission" date="2016-01" db="EMBL/GenBank/DDBJ databases">
        <title>Draft genome of Chromobacterium sp. F49.</title>
        <authorList>
            <person name="Hong K.W."/>
        </authorList>
    </citation>
    <scope>NUCLEOTIDE SEQUENCE [LARGE SCALE GENOMIC DNA]</scope>
    <source>
        <strain evidence="3">M63</strain>
    </source>
</reference>
<feature type="transmembrane region" description="Helical" evidence="1">
    <location>
        <begin position="135"/>
        <end position="152"/>
    </location>
</feature>
<dbReference type="EMBL" id="LQRA01000070">
    <property type="protein sequence ID" value="KZE75887.1"/>
    <property type="molecule type" value="Genomic_DNA"/>
</dbReference>
<evidence type="ECO:0000313" key="2">
    <source>
        <dbReference type="EMBL" id="KZE75887.1"/>
    </source>
</evidence>
<comment type="caution">
    <text evidence="2">The sequence shown here is derived from an EMBL/GenBank/DDBJ whole genome shotgun (WGS) entry which is preliminary data.</text>
</comment>
<protein>
    <recommendedName>
        <fullName evidence="4">Fucose 4-O-acetylase</fullName>
    </recommendedName>
</protein>
<feature type="transmembrane region" description="Helical" evidence="1">
    <location>
        <begin position="188"/>
        <end position="205"/>
    </location>
</feature>
<dbReference type="InterPro" id="IPR052734">
    <property type="entry name" value="Nod_factor_acetyltransferase"/>
</dbReference>
<organism evidence="2 3">
    <name type="scientific">Paenibacillus elgii</name>
    <dbReference type="NCBI Taxonomy" id="189691"/>
    <lineage>
        <taxon>Bacteria</taxon>
        <taxon>Bacillati</taxon>
        <taxon>Bacillota</taxon>
        <taxon>Bacilli</taxon>
        <taxon>Bacillales</taxon>
        <taxon>Paenibacillaceae</taxon>
        <taxon>Paenibacillus</taxon>
    </lineage>
</organism>
<feature type="transmembrane region" description="Helical" evidence="1">
    <location>
        <begin position="42"/>
        <end position="63"/>
    </location>
</feature>
<dbReference type="Proteomes" id="UP000076563">
    <property type="component" value="Unassembled WGS sequence"/>
</dbReference>
<dbReference type="eggNOG" id="COG3594">
    <property type="taxonomic scope" value="Bacteria"/>
</dbReference>
<feature type="transmembrane region" description="Helical" evidence="1">
    <location>
        <begin position="293"/>
        <end position="312"/>
    </location>
</feature>
<sequence>MGKASAPSLNTYALNMKFLLIACVVTANIIEPMIDRSSPLFALYETIYSFHIPMFALAMGYFAKSFRLDRPGIDGLCTIAYQYVLFQTLYSLADIVFFQAKGVIHSFFMPYSLLWFLLSHLCWRLLLRAFVHMRHPLVISILLGIAVGYLPWPGAWLSVSRTLVYFPFFLAGYYLPQHWETIVKRLRMPTVLLGIGVICFFWLGGRIDPRWLYGSFTYAEAGHPEWYAGIYRLGMYGVQTAASIAFLSLVPWAAGRITDWGKRTGYVFLLHAFILKSLLAAGVYVYLQTPWSQGLTIIAGFGIVWLLSQPWVEAHAKRWFEPDITFVKRLVLKSHGTP</sequence>
<keyword evidence="1" id="KW-0812">Transmembrane</keyword>
<keyword evidence="1" id="KW-0472">Membrane</keyword>
<keyword evidence="3" id="KW-1185">Reference proteome</keyword>
<keyword evidence="1" id="KW-1133">Transmembrane helix</keyword>
<proteinExistence type="predicted"/>
<feature type="transmembrane region" description="Helical" evidence="1">
    <location>
        <begin position="75"/>
        <end position="97"/>
    </location>
</feature>
<evidence type="ECO:0008006" key="4">
    <source>
        <dbReference type="Google" id="ProtNLM"/>
    </source>
</evidence>
<feature type="transmembrane region" description="Helical" evidence="1">
    <location>
        <begin position="158"/>
        <end position="176"/>
    </location>
</feature>
<gene>
    <name evidence="2" type="ORF">AV654_25865</name>
</gene>
<accession>A0A163W5I1</accession>
<feature type="transmembrane region" description="Helical" evidence="1">
    <location>
        <begin position="12"/>
        <end position="30"/>
    </location>
</feature>
<evidence type="ECO:0000313" key="3">
    <source>
        <dbReference type="Proteomes" id="UP000076563"/>
    </source>
</evidence>
<name>A0A163W5I1_9BACL</name>